<dbReference type="InterPro" id="IPR036366">
    <property type="entry name" value="PGBDSf"/>
</dbReference>
<dbReference type="EMBL" id="FNDK01000019">
    <property type="protein sequence ID" value="SDI03191.1"/>
    <property type="molecule type" value="Genomic_DNA"/>
</dbReference>
<sequence>MFNTATSIKKAVVTSTAVTGAVLAAPLAADAALGDETLYPGTTSDDVKKLQHLLKDKGFFTYDKATGYYGEHTKAAVEQFQKKHHLTMDGIAGPQTFSVLLTGQSSVHTETAAPADTQPSEAKTSSVSLGSSTILRKGDESEEVKELQRQLRQLDYYNGEVTGFYGRQLQESVRRFQREEQLAADGIAGPETLAALQSVQRAAEPASYQTGASSDTFKVLSTGDKSSDVSLLQRQLKDLGYYNKDITGIFGPMTENAVRSFQAENGLVVDGLAGPKTLNKLKNNPKAASAAKSETVSDSVSAPQTEVLRYGSRGENVTALQSQLQQLGFMKMEPTGVYGEVTENAVKNFQAAHGLTQDGIAGEKTAQKLDALLQEEESETTTPPAPQEKPAAGTNVDVTNLVADAAEHIGVPYVWGGDNPSGFDCSGFLQYVFAKNGIELPRTVAGMYHAGTSVNKPKVGDIVFYETYQEGPSHAGIYIGSNQFIHAGTSTGVTVSNMNTAYWEERFVGVKRYF</sequence>
<dbReference type="SUPFAM" id="SSF54001">
    <property type="entry name" value="Cysteine proteinases"/>
    <property type="match status" value="1"/>
</dbReference>
<evidence type="ECO:0000256" key="4">
    <source>
        <dbReference type="ARBA" id="ARBA00022807"/>
    </source>
</evidence>
<dbReference type="GO" id="GO:0008234">
    <property type="term" value="F:cysteine-type peptidase activity"/>
    <property type="evidence" value="ECO:0007669"/>
    <property type="project" value="UniProtKB-KW"/>
</dbReference>
<proteinExistence type="inferred from homology"/>
<dbReference type="Gene3D" id="3.90.1720.10">
    <property type="entry name" value="endopeptidase domain like (from Nostoc punctiforme)"/>
    <property type="match status" value="1"/>
</dbReference>
<dbReference type="InterPro" id="IPR002477">
    <property type="entry name" value="Peptidoglycan-bd-like"/>
</dbReference>
<dbReference type="InterPro" id="IPR036365">
    <property type="entry name" value="PGBD-like_sf"/>
</dbReference>
<evidence type="ECO:0000256" key="1">
    <source>
        <dbReference type="ARBA" id="ARBA00007074"/>
    </source>
</evidence>
<dbReference type="Pfam" id="PF01471">
    <property type="entry name" value="PG_binding_1"/>
    <property type="match status" value="4"/>
</dbReference>
<feature type="compositionally biased region" description="Polar residues" evidence="5">
    <location>
        <begin position="117"/>
        <end position="134"/>
    </location>
</feature>
<keyword evidence="9" id="KW-1185">Reference proteome</keyword>
<dbReference type="SUPFAM" id="SSF47090">
    <property type="entry name" value="PGBD-like"/>
    <property type="match status" value="4"/>
</dbReference>
<comment type="similarity">
    <text evidence="1">Belongs to the peptidase C40 family.</text>
</comment>
<gene>
    <name evidence="8" type="ORF">SAMN05192534_1199</name>
</gene>
<dbReference type="RefSeq" id="WP_139184740.1">
    <property type="nucleotide sequence ID" value="NZ_FNDK01000019.1"/>
</dbReference>
<name>A0A1G8H9M4_9BACI</name>
<dbReference type="Gene3D" id="1.10.101.10">
    <property type="entry name" value="PGBD-like superfamily/PGBD"/>
    <property type="match status" value="4"/>
</dbReference>
<dbReference type="Pfam" id="PF00877">
    <property type="entry name" value="NLPC_P60"/>
    <property type="match status" value="1"/>
</dbReference>
<evidence type="ECO:0000256" key="2">
    <source>
        <dbReference type="ARBA" id="ARBA00022670"/>
    </source>
</evidence>
<evidence type="ECO:0000259" key="7">
    <source>
        <dbReference type="PROSITE" id="PS51935"/>
    </source>
</evidence>
<evidence type="ECO:0000256" key="6">
    <source>
        <dbReference type="SAM" id="SignalP"/>
    </source>
</evidence>
<feature type="chain" id="PRO_5038335679" evidence="6">
    <location>
        <begin position="25"/>
        <end position="514"/>
    </location>
</feature>
<organism evidence="8 9">
    <name type="scientific">Alteribacillus persepolensis</name>
    <dbReference type="NCBI Taxonomy" id="568899"/>
    <lineage>
        <taxon>Bacteria</taxon>
        <taxon>Bacillati</taxon>
        <taxon>Bacillota</taxon>
        <taxon>Bacilli</taxon>
        <taxon>Bacillales</taxon>
        <taxon>Bacillaceae</taxon>
        <taxon>Alteribacillus</taxon>
    </lineage>
</organism>
<evidence type="ECO:0000256" key="5">
    <source>
        <dbReference type="SAM" id="MobiDB-lite"/>
    </source>
</evidence>
<dbReference type="STRING" id="568899.SAMN05192534_1199"/>
<accession>A0A1G8H9M4</accession>
<evidence type="ECO:0000256" key="3">
    <source>
        <dbReference type="ARBA" id="ARBA00022801"/>
    </source>
</evidence>
<reference evidence="9" key="1">
    <citation type="submission" date="2016-10" db="EMBL/GenBank/DDBJ databases">
        <authorList>
            <person name="Varghese N."/>
            <person name="Submissions S."/>
        </authorList>
    </citation>
    <scope>NUCLEOTIDE SEQUENCE [LARGE SCALE GENOMIC DNA]</scope>
    <source>
        <strain evidence="9">DSM 21632</strain>
    </source>
</reference>
<dbReference type="OrthoDB" id="9813368at2"/>
<dbReference type="Proteomes" id="UP000199163">
    <property type="component" value="Unassembled WGS sequence"/>
</dbReference>
<dbReference type="PANTHER" id="PTHR47053">
    <property type="entry name" value="MUREIN DD-ENDOPEPTIDASE MEPH-RELATED"/>
    <property type="match status" value="1"/>
</dbReference>
<evidence type="ECO:0000313" key="9">
    <source>
        <dbReference type="Proteomes" id="UP000199163"/>
    </source>
</evidence>
<dbReference type="PANTHER" id="PTHR47053:SF1">
    <property type="entry name" value="MUREIN DD-ENDOPEPTIDASE MEPH-RELATED"/>
    <property type="match status" value="1"/>
</dbReference>
<dbReference type="InterPro" id="IPR051202">
    <property type="entry name" value="Peptidase_C40"/>
</dbReference>
<protein>
    <submittedName>
        <fullName evidence="8">Cell wall-associated hydrolase, NlpC family</fullName>
    </submittedName>
</protein>
<dbReference type="InterPro" id="IPR000064">
    <property type="entry name" value="NLP_P60_dom"/>
</dbReference>
<keyword evidence="4" id="KW-0788">Thiol protease</keyword>
<keyword evidence="3 8" id="KW-0378">Hydrolase</keyword>
<keyword evidence="2" id="KW-0645">Protease</keyword>
<feature type="signal peptide" evidence="6">
    <location>
        <begin position="1"/>
        <end position="24"/>
    </location>
</feature>
<evidence type="ECO:0000313" key="8">
    <source>
        <dbReference type="EMBL" id="SDI03191.1"/>
    </source>
</evidence>
<dbReference type="AlphaFoldDB" id="A0A1G8H9M4"/>
<dbReference type="PROSITE" id="PS51935">
    <property type="entry name" value="NLPC_P60"/>
    <property type="match status" value="1"/>
</dbReference>
<dbReference type="InterPro" id="IPR038765">
    <property type="entry name" value="Papain-like_cys_pep_sf"/>
</dbReference>
<feature type="domain" description="NlpC/P60" evidence="7">
    <location>
        <begin position="395"/>
        <end position="514"/>
    </location>
</feature>
<keyword evidence="6" id="KW-0732">Signal</keyword>
<feature type="region of interest" description="Disordered" evidence="5">
    <location>
        <begin position="108"/>
        <end position="141"/>
    </location>
</feature>
<dbReference type="GO" id="GO:0006508">
    <property type="term" value="P:proteolysis"/>
    <property type="evidence" value="ECO:0007669"/>
    <property type="project" value="UniProtKB-KW"/>
</dbReference>